<dbReference type="RefSeq" id="WP_276638634.1">
    <property type="nucleotide sequence ID" value="NZ_CATVTA010000001.1"/>
</dbReference>
<reference evidence="2" key="1">
    <citation type="submission" date="2020-04" db="EMBL/GenBank/DDBJ databases">
        <title>Deep metagenomics examines the oral microbiome during advanced dental caries in children, revealing novel taxa and co-occurrences with host molecules.</title>
        <authorList>
            <person name="Baker J.L."/>
            <person name="Morton J.T."/>
            <person name="Dinis M."/>
            <person name="Alvarez R."/>
            <person name="Tran N.C."/>
            <person name="Knight R."/>
            <person name="Edlund A."/>
        </authorList>
    </citation>
    <scope>NUCLEOTIDE SEQUENCE</scope>
    <source>
        <strain evidence="2">JCVI_32_bin.14</strain>
    </source>
</reference>
<dbReference type="GO" id="GO:0030976">
    <property type="term" value="F:thiamine pyrophosphate binding"/>
    <property type="evidence" value="ECO:0007669"/>
    <property type="project" value="TreeGrafter"/>
</dbReference>
<dbReference type="GO" id="GO:0015888">
    <property type="term" value="P:thiamine transport"/>
    <property type="evidence" value="ECO:0007669"/>
    <property type="project" value="TreeGrafter"/>
</dbReference>
<proteinExistence type="predicted"/>
<dbReference type="PANTHER" id="PTHR30006">
    <property type="entry name" value="THIAMINE-BINDING PERIPLASMIC PROTEIN-RELATED"/>
    <property type="match status" value="1"/>
</dbReference>
<sequence>MRRLIPVISFLILASTAFWGILQYAKIQEDLKKQTSVKTQTIKICTDLQSNILDEIGKEFYAETGFQIEIIRMTAEQLGSNGHQGIGEADIFLTSQTNLEELKKNKALRSYSSESTDTALEQFKDFEGTWTGIWLDPIVFVVNKEFAARHSLLNYNWNNIMTSPQIRLSMTDFIAADMAEDLLLSMAEHFGITEALYLLSEGNSHIVQYGKYLSTPSRMAGMGKCDIGISSYNEAMRAQKENLPLQIMYPTDGTSWYLYGIGLSADSKEPELGQKLMNWLLTPTHYKKVMQDNGCYFIYVNDSTLPADTNGNPLSYWGLEKKYVDEGKKILLNEWIEQVRFRRIS</sequence>
<dbReference type="AlphaFoldDB" id="A0A930B713"/>
<dbReference type="Gene3D" id="3.40.190.10">
    <property type="entry name" value="Periplasmic binding protein-like II"/>
    <property type="match status" value="2"/>
</dbReference>
<evidence type="ECO:0000256" key="1">
    <source>
        <dbReference type="ARBA" id="ARBA00022729"/>
    </source>
</evidence>
<name>A0A930B713_9FIRM</name>
<dbReference type="EMBL" id="JABZMK010000002">
    <property type="protein sequence ID" value="MBF1128739.1"/>
    <property type="molecule type" value="Genomic_DNA"/>
</dbReference>
<organism evidence="2 3">
    <name type="scientific">Dialister invisus</name>
    <dbReference type="NCBI Taxonomy" id="218538"/>
    <lineage>
        <taxon>Bacteria</taxon>
        <taxon>Bacillati</taxon>
        <taxon>Bacillota</taxon>
        <taxon>Negativicutes</taxon>
        <taxon>Veillonellales</taxon>
        <taxon>Veillonellaceae</taxon>
        <taxon>Dialister</taxon>
    </lineage>
</organism>
<dbReference type="PANTHER" id="PTHR30006:SF2">
    <property type="entry name" value="ABC TRANSPORTER SUBSTRATE-BINDING PROTEIN"/>
    <property type="match status" value="1"/>
</dbReference>
<dbReference type="GO" id="GO:0030975">
    <property type="term" value="F:thiamine binding"/>
    <property type="evidence" value="ECO:0007669"/>
    <property type="project" value="TreeGrafter"/>
</dbReference>
<protein>
    <submittedName>
        <fullName evidence="2">Extracellular solute-binding protein</fullName>
    </submittedName>
</protein>
<evidence type="ECO:0000313" key="2">
    <source>
        <dbReference type="EMBL" id="MBF1128739.1"/>
    </source>
</evidence>
<dbReference type="SUPFAM" id="SSF53850">
    <property type="entry name" value="Periplasmic binding protein-like II"/>
    <property type="match status" value="1"/>
</dbReference>
<comment type="caution">
    <text evidence="2">The sequence shown here is derived from an EMBL/GenBank/DDBJ whole genome shotgun (WGS) entry which is preliminary data.</text>
</comment>
<gene>
    <name evidence="2" type="ORF">HXL70_01625</name>
</gene>
<dbReference type="Pfam" id="PF13531">
    <property type="entry name" value="SBP_bac_11"/>
    <property type="match status" value="1"/>
</dbReference>
<dbReference type="Proteomes" id="UP000757890">
    <property type="component" value="Unassembled WGS sequence"/>
</dbReference>
<accession>A0A930B713</accession>
<dbReference type="GO" id="GO:0030288">
    <property type="term" value="C:outer membrane-bounded periplasmic space"/>
    <property type="evidence" value="ECO:0007669"/>
    <property type="project" value="TreeGrafter"/>
</dbReference>
<evidence type="ECO:0000313" key="3">
    <source>
        <dbReference type="Proteomes" id="UP000757890"/>
    </source>
</evidence>
<keyword evidence="1" id="KW-0732">Signal</keyword>